<sequence length="66" mass="7749">MQESAQARSSAERTSFCCENEELIIAEVEAAFSALSTSMAGFPEKRNWRWEEERKQQQVEDREHIR</sequence>
<dbReference type="EMBL" id="BT138276">
    <property type="protein sequence ID" value="AFK38071.1"/>
    <property type="molecule type" value="mRNA"/>
</dbReference>
<evidence type="ECO:0000256" key="1">
    <source>
        <dbReference type="SAM" id="MobiDB-lite"/>
    </source>
</evidence>
<accession>I3SCS9</accession>
<protein>
    <submittedName>
        <fullName evidence="2">Uncharacterized protein</fullName>
    </submittedName>
</protein>
<proteinExistence type="evidence at transcript level"/>
<name>I3SCS9_LOTJA</name>
<evidence type="ECO:0000313" key="2">
    <source>
        <dbReference type="EMBL" id="AFK38071.1"/>
    </source>
</evidence>
<reference evidence="2" key="1">
    <citation type="submission" date="2012-05" db="EMBL/GenBank/DDBJ databases">
        <authorList>
            <person name="Krishnakumar V."/>
            <person name="Cheung F."/>
            <person name="Xiao Y."/>
            <person name="Chan A."/>
            <person name="Moskal W.A."/>
            <person name="Town C.D."/>
        </authorList>
    </citation>
    <scope>NUCLEOTIDE SEQUENCE</scope>
</reference>
<organism evidence="2">
    <name type="scientific">Lotus japonicus</name>
    <name type="common">Lotus corniculatus var. japonicus</name>
    <dbReference type="NCBI Taxonomy" id="34305"/>
    <lineage>
        <taxon>Eukaryota</taxon>
        <taxon>Viridiplantae</taxon>
        <taxon>Streptophyta</taxon>
        <taxon>Embryophyta</taxon>
        <taxon>Tracheophyta</taxon>
        <taxon>Spermatophyta</taxon>
        <taxon>Magnoliopsida</taxon>
        <taxon>eudicotyledons</taxon>
        <taxon>Gunneridae</taxon>
        <taxon>Pentapetalae</taxon>
        <taxon>rosids</taxon>
        <taxon>fabids</taxon>
        <taxon>Fabales</taxon>
        <taxon>Fabaceae</taxon>
        <taxon>Papilionoideae</taxon>
        <taxon>50 kb inversion clade</taxon>
        <taxon>NPAAA clade</taxon>
        <taxon>Hologalegina</taxon>
        <taxon>robinioid clade</taxon>
        <taxon>Loteae</taxon>
        <taxon>Lotus</taxon>
    </lineage>
</organism>
<dbReference type="AlphaFoldDB" id="I3SCS9"/>
<feature type="region of interest" description="Disordered" evidence="1">
    <location>
        <begin position="46"/>
        <end position="66"/>
    </location>
</feature>